<evidence type="ECO:0000313" key="3">
    <source>
        <dbReference type="Proteomes" id="UP001589838"/>
    </source>
</evidence>
<gene>
    <name evidence="2" type="ORF">ACFFHM_05835</name>
</gene>
<feature type="domain" description="PglD N-terminal" evidence="1">
    <location>
        <begin position="7"/>
        <end position="82"/>
    </location>
</feature>
<dbReference type="Pfam" id="PF00132">
    <property type="entry name" value="Hexapep"/>
    <property type="match status" value="1"/>
</dbReference>
<keyword evidence="3" id="KW-1185">Reference proteome</keyword>
<dbReference type="Gene3D" id="3.40.50.20">
    <property type="match status" value="1"/>
</dbReference>
<dbReference type="InterPro" id="IPR020019">
    <property type="entry name" value="AcTrfase_PglD-like"/>
</dbReference>
<dbReference type="Proteomes" id="UP001589838">
    <property type="component" value="Unassembled WGS sequence"/>
</dbReference>
<dbReference type="SUPFAM" id="SSF51161">
    <property type="entry name" value="Trimeric LpxA-like enzymes"/>
    <property type="match status" value="1"/>
</dbReference>
<evidence type="ECO:0000259" key="1">
    <source>
        <dbReference type="Pfam" id="PF17836"/>
    </source>
</evidence>
<organism evidence="2 3">
    <name type="scientific">Halalkalibacter kiskunsagensis</name>
    <dbReference type="NCBI Taxonomy" id="1548599"/>
    <lineage>
        <taxon>Bacteria</taxon>
        <taxon>Bacillati</taxon>
        <taxon>Bacillota</taxon>
        <taxon>Bacilli</taxon>
        <taxon>Bacillales</taxon>
        <taxon>Bacillaceae</taxon>
        <taxon>Halalkalibacter</taxon>
    </lineage>
</organism>
<dbReference type="Pfam" id="PF17836">
    <property type="entry name" value="PglD_N"/>
    <property type="match status" value="1"/>
</dbReference>
<comment type="caution">
    <text evidence="2">The sequence shown here is derived from an EMBL/GenBank/DDBJ whole genome shotgun (WGS) entry which is preliminary data.</text>
</comment>
<accession>A0ABV6K9R4</accession>
<dbReference type="EMBL" id="JBHLUX010000017">
    <property type="protein sequence ID" value="MFC0470055.1"/>
    <property type="molecule type" value="Genomic_DNA"/>
</dbReference>
<dbReference type="Gene3D" id="2.160.10.10">
    <property type="entry name" value="Hexapeptide repeat proteins"/>
    <property type="match status" value="1"/>
</dbReference>
<sequence length="221" mass="23809">MTKENHIYVIGSGGHSKVVIDILESMNRYTIIGIVDPFRKPNEIIHGYTVLGDETILKKENNQYKRGIVAIGDNWIRSQWVLKVKSICPSFEYITAIHPYSFISKDSKVGKGSVIMAGAIVNSNSVVGEHCIVNTNSSIDHDNSLGYCASIAPGVTTGGNVKIGDYSAISIGATMKHGIEIGAHTIIGAGSTVLSNIESSKVAYGTPAKVIRDRKKGDKYL</sequence>
<dbReference type="CDD" id="cd03360">
    <property type="entry name" value="LbH_AT_putative"/>
    <property type="match status" value="1"/>
</dbReference>
<dbReference type="InterPro" id="IPR001451">
    <property type="entry name" value="Hexapep"/>
</dbReference>
<dbReference type="RefSeq" id="WP_335961326.1">
    <property type="nucleotide sequence ID" value="NZ_JAXBLX010000016.1"/>
</dbReference>
<dbReference type="InterPro" id="IPR041561">
    <property type="entry name" value="PglD_N"/>
</dbReference>
<proteinExistence type="predicted"/>
<dbReference type="PANTHER" id="PTHR43300:SF7">
    <property type="entry name" value="UDP-N-ACETYLBACILLOSAMINE N-ACETYLTRANSFERASE"/>
    <property type="match status" value="1"/>
</dbReference>
<evidence type="ECO:0000313" key="2">
    <source>
        <dbReference type="EMBL" id="MFC0470055.1"/>
    </source>
</evidence>
<name>A0ABV6K9R4_9BACI</name>
<protein>
    <submittedName>
        <fullName evidence="2">Acetyltransferase</fullName>
    </submittedName>
</protein>
<dbReference type="PANTHER" id="PTHR43300">
    <property type="entry name" value="ACETYLTRANSFERASE"/>
    <property type="match status" value="1"/>
</dbReference>
<reference evidence="2 3" key="1">
    <citation type="submission" date="2024-09" db="EMBL/GenBank/DDBJ databases">
        <authorList>
            <person name="Sun Q."/>
            <person name="Mori K."/>
        </authorList>
    </citation>
    <scope>NUCLEOTIDE SEQUENCE [LARGE SCALE GENOMIC DNA]</scope>
    <source>
        <strain evidence="2 3">NCAIM B.02610</strain>
    </source>
</reference>
<dbReference type="InterPro" id="IPR050179">
    <property type="entry name" value="Trans_hexapeptide_repeat"/>
</dbReference>
<dbReference type="NCBIfam" id="TIGR03570">
    <property type="entry name" value="NeuD_NnaD"/>
    <property type="match status" value="1"/>
</dbReference>
<dbReference type="InterPro" id="IPR011004">
    <property type="entry name" value="Trimer_LpxA-like_sf"/>
</dbReference>